<dbReference type="Proteomes" id="UP000663864">
    <property type="component" value="Unassembled WGS sequence"/>
</dbReference>
<proteinExistence type="predicted"/>
<evidence type="ECO:0000256" key="1">
    <source>
        <dbReference type="SAM" id="MobiDB-lite"/>
    </source>
</evidence>
<organism evidence="2 3">
    <name type="scientific">Rotaria sordida</name>
    <dbReference type="NCBI Taxonomy" id="392033"/>
    <lineage>
        <taxon>Eukaryota</taxon>
        <taxon>Metazoa</taxon>
        <taxon>Spiralia</taxon>
        <taxon>Gnathifera</taxon>
        <taxon>Rotifera</taxon>
        <taxon>Eurotatoria</taxon>
        <taxon>Bdelloidea</taxon>
        <taxon>Philodinida</taxon>
        <taxon>Philodinidae</taxon>
        <taxon>Rotaria</taxon>
    </lineage>
</organism>
<feature type="region of interest" description="Disordered" evidence="1">
    <location>
        <begin position="194"/>
        <end position="223"/>
    </location>
</feature>
<accession>A0A815HC94</accession>
<dbReference type="EMBL" id="CAJNOT010002883">
    <property type="protein sequence ID" value="CAF1349865.1"/>
    <property type="molecule type" value="Genomic_DNA"/>
</dbReference>
<comment type="caution">
    <text evidence="2">The sequence shown here is derived from an EMBL/GenBank/DDBJ whole genome shotgun (WGS) entry which is preliminary data.</text>
</comment>
<evidence type="ECO:0000313" key="3">
    <source>
        <dbReference type="Proteomes" id="UP000663864"/>
    </source>
</evidence>
<protein>
    <submittedName>
        <fullName evidence="2">Uncharacterized protein</fullName>
    </submittedName>
</protein>
<evidence type="ECO:0000313" key="2">
    <source>
        <dbReference type="EMBL" id="CAF1349865.1"/>
    </source>
</evidence>
<reference evidence="2" key="1">
    <citation type="submission" date="2021-02" db="EMBL/GenBank/DDBJ databases">
        <authorList>
            <person name="Nowell W R."/>
        </authorList>
    </citation>
    <scope>NUCLEOTIDE SEQUENCE</scope>
</reference>
<sequence length="300" mass="33036">MLDRDADLLPYMEWDGDVSSLVSIKQKLIDARISLESASIQRKRESIADIEKLCENISYRAGGDAKFDIMMTILRTYRYSLNEYDKANEFEDKIRNDLKMEMIDATTEERQVLQERCATNNFTITTDDDEPLVIDEESVPIPPPIPQKELIQQESSICSLEIPFNPLAIDMTSSSTLSQTAQIPETIVRRPVVNGRRRAAAKVRSALPPSPSSQQQQQQTADQPLPVPAFASENFSFDNKIDNAGDLFAAASSFAPGFGAAPAAAPSLLLSPLSTKTSSLLCHQFEQAPAMSSTTGEGKT</sequence>
<name>A0A815HC94_9BILA</name>
<gene>
    <name evidence="2" type="ORF">ZHD862_LOCUS30502</name>
</gene>
<dbReference type="AlphaFoldDB" id="A0A815HC94"/>